<accession>A0A0C3CK47</accession>
<evidence type="ECO:0000313" key="2">
    <source>
        <dbReference type="Proteomes" id="UP000053424"/>
    </source>
</evidence>
<dbReference type="EMBL" id="KN831774">
    <property type="protein sequence ID" value="KIM44096.1"/>
    <property type="molecule type" value="Genomic_DNA"/>
</dbReference>
<keyword evidence="2" id="KW-1185">Reference proteome</keyword>
<sequence>MKLKVHKPVQATGLITRTPFLQHNERLRTDNLVDRKRNTNTSGRGVERETQLLEPPAYMRLLAP</sequence>
<protein>
    <submittedName>
        <fullName evidence="1">Uncharacterized protein</fullName>
    </submittedName>
</protein>
<dbReference type="AlphaFoldDB" id="A0A0C3CK47"/>
<proteinExistence type="predicted"/>
<evidence type="ECO:0000313" key="1">
    <source>
        <dbReference type="EMBL" id="KIM44096.1"/>
    </source>
</evidence>
<dbReference type="HOGENOM" id="CLU_2867910_0_0_1"/>
<organism evidence="1 2">
    <name type="scientific">Hebeloma cylindrosporum</name>
    <dbReference type="NCBI Taxonomy" id="76867"/>
    <lineage>
        <taxon>Eukaryota</taxon>
        <taxon>Fungi</taxon>
        <taxon>Dikarya</taxon>
        <taxon>Basidiomycota</taxon>
        <taxon>Agaricomycotina</taxon>
        <taxon>Agaricomycetes</taxon>
        <taxon>Agaricomycetidae</taxon>
        <taxon>Agaricales</taxon>
        <taxon>Agaricineae</taxon>
        <taxon>Hymenogastraceae</taxon>
        <taxon>Hebeloma</taxon>
    </lineage>
</organism>
<gene>
    <name evidence="1" type="ORF">M413DRAFT_443148</name>
</gene>
<dbReference type="Proteomes" id="UP000053424">
    <property type="component" value="Unassembled WGS sequence"/>
</dbReference>
<name>A0A0C3CK47_HEBCY</name>
<reference evidence="2" key="2">
    <citation type="submission" date="2015-01" db="EMBL/GenBank/DDBJ databases">
        <title>Evolutionary Origins and Diversification of the Mycorrhizal Mutualists.</title>
        <authorList>
            <consortium name="DOE Joint Genome Institute"/>
            <consortium name="Mycorrhizal Genomics Consortium"/>
            <person name="Kohler A."/>
            <person name="Kuo A."/>
            <person name="Nagy L.G."/>
            <person name="Floudas D."/>
            <person name="Copeland A."/>
            <person name="Barry K.W."/>
            <person name="Cichocki N."/>
            <person name="Veneault-Fourrey C."/>
            <person name="LaButti K."/>
            <person name="Lindquist E.A."/>
            <person name="Lipzen A."/>
            <person name="Lundell T."/>
            <person name="Morin E."/>
            <person name="Murat C."/>
            <person name="Riley R."/>
            <person name="Ohm R."/>
            <person name="Sun H."/>
            <person name="Tunlid A."/>
            <person name="Henrissat B."/>
            <person name="Grigoriev I.V."/>
            <person name="Hibbett D.S."/>
            <person name="Martin F."/>
        </authorList>
    </citation>
    <scope>NUCLEOTIDE SEQUENCE [LARGE SCALE GENOMIC DNA]</scope>
    <source>
        <strain evidence="2">h7</strain>
    </source>
</reference>
<reference evidence="1 2" key="1">
    <citation type="submission" date="2014-04" db="EMBL/GenBank/DDBJ databases">
        <authorList>
            <consortium name="DOE Joint Genome Institute"/>
            <person name="Kuo A."/>
            <person name="Gay G."/>
            <person name="Dore J."/>
            <person name="Kohler A."/>
            <person name="Nagy L.G."/>
            <person name="Floudas D."/>
            <person name="Copeland A."/>
            <person name="Barry K.W."/>
            <person name="Cichocki N."/>
            <person name="Veneault-Fourrey C."/>
            <person name="LaButti K."/>
            <person name="Lindquist E.A."/>
            <person name="Lipzen A."/>
            <person name="Lundell T."/>
            <person name="Morin E."/>
            <person name="Murat C."/>
            <person name="Sun H."/>
            <person name="Tunlid A."/>
            <person name="Henrissat B."/>
            <person name="Grigoriev I.V."/>
            <person name="Hibbett D.S."/>
            <person name="Martin F."/>
            <person name="Nordberg H.P."/>
            <person name="Cantor M.N."/>
            <person name="Hua S.X."/>
        </authorList>
    </citation>
    <scope>NUCLEOTIDE SEQUENCE [LARGE SCALE GENOMIC DNA]</scope>
    <source>
        <strain evidence="2">h7</strain>
    </source>
</reference>